<comment type="caution">
    <text evidence="1">The sequence shown here is derived from an EMBL/GenBank/DDBJ whole genome shotgun (WGS) entry which is preliminary data.</text>
</comment>
<proteinExistence type="predicted"/>
<protein>
    <submittedName>
        <fullName evidence="1">Uncharacterized protein</fullName>
    </submittedName>
</protein>
<accession>A0ACC2B9L4</accession>
<keyword evidence="2" id="KW-1185">Reference proteome</keyword>
<reference evidence="2" key="1">
    <citation type="journal article" date="2024" name="Proc. Natl. Acad. Sci. U.S.A.">
        <title>Extraordinary preservation of gene collinearity over three hundred million years revealed in homosporous lycophytes.</title>
        <authorList>
            <person name="Li C."/>
            <person name="Wickell D."/>
            <person name="Kuo L.Y."/>
            <person name="Chen X."/>
            <person name="Nie B."/>
            <person name="Liao X."/>
            <person name="Peng D."/>
            <person name="Ji J."/>
            <person name="Jenkins J."/>
            <person name="Williams M."/>
            <person name="Shu S."/>
            <person name="Plott C."/>
            <person name="Barry K."/>
            <person name="Rajasekar S."/>
            <person name="Grimwood J."/>
            <person name="Han X."/>
            <person name="Sun S."/>
            <person name="Hou Z."/>
            <person name="He W."/>
            <person name="Dai G."/>
            <person name="Sun C."/>
            <person name="Schmutz J."/>
            <person name="Leebens-Mack J.H."/>
            <person name="Li F.W."/>
            <person name="Wang L."/>
        </authorList>
    </citation>
    <scope>NUCLEOTIDE SEQUENCE [LARGE SCALE GENOMIC DNA]</scope>
    <source>
        <strain evidence="2">cv. PW_Plant_1</strain>
    </source>
</reference>
<organism evidence="1 2">
    <name type="scientific">Diphasiastrum complanatum</name>
    <name type="common">Issler's clubmoss</name>
    <name type="synonym">Lycopodium complanatum</name>
    <dbReference type="NCBI Taxonomy" id="34168"/>
    <lineage>
        <taxon>Eukaryota</taxon>
        <taxon>Viridiplantae</taxon>
        <taxon>Streptophyta</taxon>
        <taxon>Embryophyta</taxon>
        <taxon>Tracheophyta</taxon>
        <taxon>Lycopodiopsida</taxon>
        <taxon>Lycopodiales</taxon>
        <taxon>Lycopodiaceae</taxon>
        <taxon>Lycopodioideae</taxon>
        <taxon>Diphasiastrum</taxon>
    </lineage>
</organism>
<evidence type="ECO:0000313" key="1">
    <source>
        <dbReference type="EMBL" id="KAJ7526444.1"/>
    </source>
</evidence>
<dbReference type="EMBL" id="CM055107">
    <property type="protein sequence ID" value="KAJ7526444.1"/>
    <property type="molecule type" value="Genomic_DNA"/>
</dbReference>
<name>A0ACC2B9L4_DIPCM</name>
<dbReference type="Proteomes" id="UP001162992">
    <property type="component" value="Chromosome 16"/>
</dbReference>
<gene>
    <name evidence="1" type="ORF">O6H91_16G007000</name>
</gene>
<sequence length="385" mass="42197">MRICRLLSVIFMIITSIDAGQVGSRETVERISQIMTNETISEVNSVGAAAGAWSDFASLLNAHKGEMHHALSKLKLYFQTFGYEDLHAGSNPSDEFDNTTEAAVRLYQENFGLPVTGILDAATIGQLTKPRCGREDVVNGTSVMHLHNHHGGNRSLIDITGTKRFQHFPGSPSWISSSNLTYAFAPSFAKFRVPELLRRSAFAMAFAEWSAVVPLSFVEIIDFESADIKIDFVGGEHGDGNPFDGILGILAHAFAPEDGRFHLDSAEYWSVHVHREASNFAIDLQSVVVHEIGHLLGLAHSSDQTAIMFPSIGPKEVRIHLAQDDIMGVQELYGVRHVHNVRPQGDGQSGLPASDSPQSSIQLNNILALLALLLTHLILYYFIAD</sequence>
<evidence type="ECO:0000313" key="2">
    <source>
        <dbReference type="Proteomes" id="UP001162992"/>
    </source>
</evidence>